<keyword evidence="4 7" id="KW-0812">Transmembrane</keyword>
<dbReference type="InterPro" id="IPR055348">
    <property type="entry name" value="DctQ"/>
</dbReference>
<evidence type="ECO:0000259" key="8">
    <source>
        <dbReference type="Pfam" id="PF04290"/>
    </source>
</evidence>
<feature type="transmembrane region" description="Helical" evidence="7">
    <location>
        <begin position="176"/>
        <end position="197"/>
    </location>
</feature>
<evidence type="ECO:0000256" key="2">
    <source>
        <dbReference type="ARBA" id="ARBA00022448"/>
    </source>
</evidence>
<gene>
    <name evidence="9" type="ORF">METZ01_LOCUS126741</name>
</gene>
<comment type="subcellular location">
    <subcellularLocation>
        <location evidence="1">Cell membrane</location>
        <topology evidence="1">Multi-pass membrane protein</topology>
    </subcellularLocation>
</comment>
<keyword evidence="2" id="KW-0813">Transport</keyword>
<sequence length="327" mass="37432">MVTKNNLPILIRIFSFSILAITFVFLINNVLTIWFDWPGIKQLFSQYGLFGFKKLSKPLEESVLTFAFIQLFFYFISVLFVIFYVFKSINQTLESDAEILSKFTAYIIRSSFWAVLIVGAADLLVSFMVVEKLVEPILGEFLKVKLVIPNFRITFVHFPLILISFVIGYFTRTVGFIWLAVLVVGSEFSIVLSRFIFEYEQAFQGDLVRFWYSALYLFASAYALMHEGHVRVDVLYTGFSERKKAWTNSIGSLVLGIPLCLIVIFLGMVNKASIINGPVLSFEITQQGSNGLYLLYLMAIYLAVFAVSMLTQFTSYFMSSSHKLLKY</sequence>
<dbReference type="AlphaFoldDB" id="A0A381YBR0"/>
<proteinExistence type="predicted"/>
<evidence type="ECO:0000256" key="4">
    <source>
        <dbReference type="ARBA" id="ARBA00022692"/>
    </source>
</evidence>
<keyword evidence="3" id="KW-1003">Cell membrane</keyword>
<evidence type="ECO:0000256" key="1">
    <source>
        <dbReference type="ARBA" id="ARBA00004651"/>
    </source>
</evidence>
<keyword evidence="5 7" id="KW-1133">Transmembrane helix</keyword>
<evidence type="ECO:0000256" key="6">
    <source>
        <dbReference type="ARBA" id="ARBA00023136"/>
    </source>
</evidence>
<name>A0A381YBR0_9ZZZZ</name>
<dbReference type="GO" id="GO:0005886">
    <property type="term" value="C:plasma membrane"/>
    <property type="evidence" value="ECO:0007669"/>
    <property type="project" value="UniProtKB-SubCell"/>
</dbReference>
<feature type="transmembrane region" description="Helical" evidence="7">
    <location>
        <begin position="151"/>
        <end position="170"/>
    </location>
</feature>
<feature type="transmembrane region" description="Helical" evidence="7">
    <location>
        <begin position="13"/>
        <end position="35"/>
    </location>
</feature>
<feature type="transmembrane region" description="Helical" evidence="7">
    <location>
        <begin position="209"/>
        <end position="225"/>
    </location>
</feature>
<protein>
    <recommendedName>
        <fullName evidence="8">Tripartite ATP-independent periplasmic transporters DctQ component domain-containing protein</fullName>
    </recommendedName>
</protein>
<accession>A0A381YBR0</accession>
<evidence type="ECO:0000256" key="5">
    <source>
        <dbReference type="ARBA" id="ARBA00022989"/>
    </source>
</evidence>
<feature type="transmembrane region" description="Helical" evidence="7">
    <location>
        <begin position="63"/>
        <end position="86"/>
    </location>
</feature>
<keyword evidence="6 7" id="KW-0472">Membrane</keyword>
<reference evidence="9" key="1">
    <citation type="submission" date="2018-05" db="EMBL/GenBank/DDBJ databases">
        <authorList>
            <person name="Lanie J.A."/>
            <person name="Ng W.-L."/>
            <person name="Kazmierczak K.M."/>
            <person name="Andrzejewski T.M."/>
            <person name="Davidsen T.M."/>
            <person name="Wayne K.J."/>
            <person name="Tettelin H."/>
            <person name="Glass J.I."/>
            <person name="Rusch D."/>
            <person name="Podicherti R."/>
            <person name="Tsui H.-C.T."/>
            <person name="Winkler M.E."/>
        </authorList>
    </citation>
    <scope>NUCLEOTIDE SEQUENCE</scope>
</reference>
<evidence type="ECO:0000313" key="9">
    <source>
        <dbReference type="EMBL" id="SVA73887.1"/>
    </source>
</evidence>
<feature type="transmembrane region" description="Helical" evidence="7">
    <location>
        <begin position="291"/>
        <end position="318"/>
    </location>
</feature>
<feature type="transmembrane region" description="Helical" evidence="7">
    <location>
        <begin position="106"/>
        <end position="130"/>
    </location>
</feature>
<feature type="transmembrane region" description="Helical" evidence="7">
    <location>
        <begin position="245"/>
        <end position="270"/>
    </location>
</feature>
<feature type="domain" description="Tripartite ATP-independent periplasmic transporters DctQ component" evidence="8">
    <location>
        <begin position="191"/>
        <end position="305"/>
    </location>
</feature>
<evidence type="ECO:0000256" key="7">
    <source>
        <dbReference type="SAM" id="Phobius"/>
    </source>
</evidence>
<evidence type="ECO:0000256" key="3">
    <source>
        <dbReference type="ARBA" id="ARBA00022475"/>
    </source>
</evidence>
<dbReference type="EMBL" id="UINC01017738">
    <property type="protein sequence ID" value="SVA73887.1"/>
    <property type="molecule type" value="Genomic_DNA"/>
</dbReference>
<organism evidence="9">
    <name type="scientific">marine metagenome</name>
    <dbReference type="NCBI Taxonomy" id="408172"/>
    <lineage>
        <taxon>unclassified sequences</taxon>
        <taxon>metagenomes</taxon>
        <taxon>ecological metagenomes</taxon>
    </lineage>
</organism>
<dbReference type="Pfam" id="PF04290">
    <property type="entry name" value="DctQ"/>
    <property type="match status" value="1"/>
</dbReference>